<proteinExistence type="predicted"/>
<feature type="non-terminal residue" evidence="2">
    <location>
        <position position="1015"/>
    </location>
</feature>
<feature type="region of interest" description="Disordered" evidence="1">
    <location>
        <begin position="580"/>
        <end position="601"/>
    </location>
</feature>
<dbReference type="EMBL" id="AGNL01018026">
    <property type="protein sequence ID" value="EJK63760.1"/>
    <property type="molecule type" value="Genomic_DNA"/>
</dbReference>
<feature type="compositionally biased region" description="Gly residues" evidence="1">
    <location>
        <begin position="1"/>
        <end position="11"/>
    </location>
</feature>
<gene>
    <name evidence="2" type="ORF">THAOC_15563</name>
</gene>
<feature type="region of interest" description="Disordered" evidence="1">
    <location>
        <begin position="848"/>
        <end position="942"/>
    </location>
</feature>
<feature type="compositionally biased region" description="Basic residues" evidence="1">
    <location>
        <begin position="786"/>
        <end position="808"/>
    </location>
</feature>
<protein>
    <submittedName>
        <fullName evidence="2">Uncharacterized protein</fullName>
    </submittedName>
</protein>
<feature type="region of interest" description="Disordered" evidence="1">
    <location>
        <begin position="774"/>
        <end position="826"/>
    </location>
</feature>
<dbReference type="Proteomes" id="UP000266841">
    <property type="component" value="Unassembled WGS sequence"/>
</dbReference>
<keyword evidence="3" id="KW-1185">Reference proteome</keyword>
<feature type="compositionally biased region" description="Polar residues" evidence="1">
    <location>
        <begin position="368"/>
        <end position="393"/>
    </location>
</feature>
<feature type="compositionally biased region" description="Basic and acidic residues" evidence="1">
    <location>
        <begin position="924"/>
        <end position="942"/>
    </location>
</feature>
<feature type="compositionally biased region" description="Low complexity" evidence="1">
    <location>
        <begin position="15"/>
        <end position="28"/>
    </location>
</feature>
<evidence type="ECO:0000256" key="1">
    <source>
        <dbReference type="SAM" id="MobiDB-lite"/>
    </source>
</evidence>
<comment type="caution">
    <text evidence="2">The sequence shown here is derived from an EMBL/GenBank/DDBJ whole genome shotgun (WGS) entry which is preliminary data.</text>
</comment>
<name>K0SEL1_THAOC</name>
<feature type="compositionally biased region" description="Basic residues" evidence="1">
    <location>
        <begin position="873"/>
        <end position="891"/>
    </location>
</feature>
<feature type="region of interest" description="Disordered" evidence="1">
    <location>
        <begin position="194"/>
        <end position="251"/>
    </location>
</feature>
<feature type="compositionally biased region" description="Basic and acidic residues" evidence="1">
    <location>
        <begin position="396"/>
        <end position="415"/>
    </location>
</feature>
<evidence type="ECO:0000313" key="3">
    <source>
        <dbReference type="Proteomes" id="UP000266841"/>
    </source>
</evidence>
<evidence type="ECO:0000313" key="2">
    <source>
        <dbReference type="EMBL" id="EJK63760.1"/>
    </source>
</evidence>
<feature type="region of interest" description="Disordered" evidence="1">
    <location>
        <begin position="1"/>
        <end position="35"/>
    </location>
</feature>
<organism evidence="2 3">
    <name type="scientific">Thalassiosira oceanica</name>
    <name type="common">Marine diatom</name>
    <dbReference type="NCBI Taxonomy" id="159749"/>
    <lineage>
        <taxon>Eukaryota</taxon>
        <taxon>Sar</taxon>
        <taxon>Stramenopiles</taxon>
        <taxon>Ochrophyta</taxon>
        <taxon>Bacillariophyta</taxon>
        <taxon>Coscinodiscophyceae</taxon>
        <taxon>Thalassiosirophycidae</taxon>
        <taxon>Thalassiosirales</taxon>
        <taxon>Thalassiosiraceae</taxon>
        <taxon>Thalassiosira</taxon>
    </lineage>
</organism>
<accession>K0SEL1</accession>
<reference evidence="2 3" key="1">
    <citation type="journal article" date="2012" name="Genome Biol.">
        <title>Genome and low-iron response of an oceanic diatom adapted to chronic iron limitation.</title>
        <authorList>
            <person name="Lommer M."/>
            <person name="Specht M."/>
            <person name="Roy A.S."/>
            <person name="Kraemer L."/>
            <person name="Andreson R."/>
            <person name="Gutowska M.A."/>
            <person name="Wolf J."/>
            <person name="Bergner S.V."/>
            <person name="Schilhabel M.B."/>
            <person name="Klostermeier U.C."/>
            <person name="Beiko R.G."/>
            <person name="Rosenstiel P."/>
            <person name="Hippler M."/>
            <person name="Laroche J."/>
        </authorList>
    </citation>
    <scope>NUCLEOTIDE SEQUENCE [LARGE SCALE GENOMIC DNA]</scope>
    <source>
        <strain evidence="2 3">CCMP1005</strain>
    </source>
</reference>
<feature type="compositionally biased region" description="Basic and acidic residues" evidence="1">
    <location>
        <begin position="194"/>
        <end position="206"/>
    </location>
</feature>
<feature type="region of interest" description="Disordered" evidence="1">
    <location>
        <begin position="634"/>
        <end position="678"/>
    </location>
</feature>
<feature type="region of interest" description="Disordered" evidence="1">
    <location>
        <begin position="359"/>
        <end position="522"/>
    </location>
</feature>
<feature type="compositionally biased region" description="Polar residues" evidence="1">
    <location>
        <begin position="580"/>
        <end position="598"/>
    </location>
</feature>
<sequence length="1015" mass="109444">MARRTPGGGGSMERPPSSTRSFSSHSPPGVDADAPSQLDTATLAKIVGTVLSRHGSEIEGLVARIIAQLQQSDHDFSWMRETLQVERDRITESLRPLNKTFNGLHLDSPEYKQLLTEMRVMECDGIDVEVRYGHVYQRLYAVRILWAQLRYFQGSTQSMSRIPSWEAKITANRSLVRARLDKLEELKTEMARTDAELARPPREEAPHAAPGSIKPGQGDVAEIARTPREEAPHTALGSIKPGQGDVATTAPVSRRVSRRIVACLQSDIAELEAALLTAANAVVSEYIRGRIAEKKRELDAVQARLDARAARAQVVSQADTPVASEDILVGASADSSPVDYHNLEVEQGLETSSQSLVNEVESDDQHGDTGTQDCAVSDDGQPSTPSLAQSSVSGDDGAHDVEEIHTSEDGVRDFVDASTPPPPSSSSLKMGISWADVVDDGSRGDNHHRQAKNIATPRRKSSSRGASVRILQRPGPAQKVGRAATDMPRHQRNPGSRAPSRSVDATNKKTRRKGASADAKPRHKTLVAPASRGALVSQQQAGLAVQACNNLNMQLGRDREFFYRAIGQLRVEVARLQTGRSNEAVDTSGSPGDNQSPVDSRGAYNEAFTAATVLETIPEESTALAVISSTVANDRCTSDGDSSDARRKRIGSPSESVHPTDATGVEDSSALVSTSTRDDRVDTDVLSCDGASLRQCSTEAALLKDDGDDVPVQLIDDVVADTEGDAYAGGALSPHAPSVRSNIHTLQSVLTAPLAAFTPAPTSGDCNRQIDTANRLESQDGGLPPKPKRKKRRNRKRRRKRGRKKKKCDHSGHSPMTHPPATGPRCESVETVVDTATGPRCKSVETVVDPATEPRPSSMEAVAAQASTGPRARNYRRNIRRRAQRKVARLSRKQDGTWAPRVPPTLPSSHGGTTSRGGVHSSRTHSDREEGGQPTKDLKSRKALDNQQVVMGDNWIQLQKKASQSSGLVSLVSDSGKNIMRIPVSGFVQQQGKQLAKLEIADPWLGIILDEGDII</sequence>
<dbReference type="AlphaFoldDB" id="K0SEL1"/>